<evidence type="ECO:0000313" key="3">
    <source>
        <dbReference type="Proteomes" id="UP000197666"/>
    </source>
</evidence>
<evidence type="ECO:0000313" key="2">
    <source>
        <dbReference type="EMBL" id="TPR04212.1"/>
    </source>
</evidence>
<dbReference type="EMBL" id="NKJJ02000006">
    <property type="protein sequence ID" value="TPR04212.1"/>
    <property type="molecule type" value="Genomic_DNA"/>
</dbReference>
<dbReference type="EMBL" id="BRPB01000007">
    <property type="protein sequence ID" value="GLA46268.1"/>
    <property type="molecule type" value="Genomic_DNA"/>
</dbReference>
<proteinExistence type="predicted"/>
<dbReference type="Proteomes" id="UP000197666">
    <property type="component" value="Unassembled WGS sequence"/>
</dbReference>
<evidence type="ECO:0000313" key="1">
    <source>
        <dbReference type="EMBL" id="GLA46268.1"/>
    </source>
</evidence>
<reference evidence="1" key="3">
    <citation type="submission" date="2022-07" db="EMBL/GenBank/DDBJ databases">
        <title>Taxonomy of Aspergillus series Nigri: significant species reduction supported by multi-species coalescent approaches.</title>
        <authorList>
            <person name="Bian C."/>
            <person name="Kusuya Y."/>
            <person name="Sklenar F."/>
            <person name="D'hooge E."/>
            <person name="Yaguchi T."/>
            <person name="Takahashi H."/>
            <person name="Hubka V."/>
        </authorList>
    </citation>
    <scope>NUCLEOTIDE SEQUENCE</scope>
    <source>
        <strain evidence="1">IFM 63604</strain>
    </source>
</reference>
<accession>A0A3F3RSC7</accession>
<organism evidence="2 3">
    <name type="scientific">Aspergillus niger</name>
    <dbReference type="NCBI Taxonomy" id="5061"/>
    <lineage>
        <taxon>Eukaryota</taxon>
        <taxon>Fungi</taxon>
        <taxon>Dikarya</taxon>
        <taxon>Ascomycota</taxon>
        <taxon>Pezizomycotina</taxon>
        <taxon>Eurotiomycetes</taxon>
        <taxon>Eurotiomycetidae</taxon>
        <taxon>Eurotiales</taxon>
        <taxon>Aspergillaceae</taxon>
        <taxon>Aspergillus</taxon>
        <taxon>Aspergillus subgen. Circumdati</taxon>
    </lineage>
</organism>
<reference evidence="3" key="1">
    <citation type="submission" date="2018-10" db="EMBL/GenBank/DDBJ databases">
        <title>FDA dAtabase for Regulatory Grade micrObial Sequences (FDA-ARGOS): Supporting development and validation of Infectious Disease Dx tests.</title>
        <authorList>
            <person name="Kerrigan L."/>
            <person name="Tallon L."/>
            <person name="Sadzewicz L."/>
            <person name="Sengamalay N."/>
            <person name="Ott S."/>
            <person name="Godinez A."/>
            <person name="Nagaraj S."/>
            <person name="Vavikolanu K."/>
            <person name="Nadendla S."/>
            <person name="George J."/>
            <person name="Sichtig H."/>
        </authorList>
    </citation>
    <scope>NUCLEOTIDE SEQUENCE [LARGE SCALE GENOMIC DNA]</scope>
    <source>
        <strain evidence="3">FDAARGOS_311</strain>
    </source>
</reference>
<dbReference type="Proteomes" id="UP001144191">
    <property type="component" value="Unassembled WGS sequence"/>
</dbReference>
<dbReference type="VEuPathDB" id="FungiDB:ATCC64974_86790"/>
<dbReference type="VEuPathDB" id="FungiDB:ASPNIDRAFT2_1094738"/>
<comment type="caution">
    <text evidence="2">The sequence shown here is derived from an EMBL/GenBank/DDBJ whole genome shotgun (WGS) entry which is preliminary data.</text>
</comment>
<dbReference type="AlphaFoldDB" id="A0A3F3RSC7"/>
<gene>
    <name evidence="1" type="ORF">AnigIFM63604_009740</name>
    <name evidence="2" type="ORF">CAN33_004005</name>
</gene>
<dbReference type="VEuPathDB" id="FungiDB:M747DRAFT_360670"/>
<dbReference type="OrthoDB" id="4323953at2759"/>
<dbReference type="VEuPathDB" id="FungiDB:An04g10230"/>
<reference evidence="2" key="2">
    <citation type="submission" date="2019-02" db="EMBL/GenBank/DDBJ databases">
        <title>FDA dAtabase for Regulatory Grade micrObial Sequences (FDA-ARGOS): Supporting development and validation of Infectious Disease Dx tests.</title>
        <authorList>
            <person name="Kerrigan L."/>
            <person name="Tallon L.J."/>
            <person name="Sadzewicz L."/>
            <person name="Sengamalay N."/>
            <person name="Ott S."/>
            <person name="Godinez A."/>
            <person name="Nagaraj S."/>
            <person name="Vavikolanu K."/>
            <person name="Vyas G."/>
            <person name="Nadendla S."/>
            <person name="Aluvathingal J."/>
            <person name="Sichtig H."/>
        </authorList>
    </citation>
    <scope>NUCLEOTIDE SEQUENCE</scope>
    <source>
        <strain evidence="2">FDAARGOS_311</strain>
    </source>
</reference>
<name>A0A3F3RSC7_ASPNG</name>
<protein>
    <submittedName>
        <fullName evidence="2">Major Facilitator Superfamily protein</fullName>
    </submittedName>
</protein>
<sequence length="177" mass="20080">MVHVEYPFDFQELEPGGSITYCHSLPRRYREQLEPGETYELVWTGTKIPSWDWGVLSDYVGSRLTANPTQPDLILPGGARVTFTYEQIESPAFIRRQSTPPLLPSDRVQGAPIWRYRFKGGTVDWWDYGGVDKHADTNVQIPPHPWGKVTDPADNGGRPQLVVPASNAIEFRIVEKE</sequence>